<feature type="compositionally biased region" description="Basic and acidic residues" evidence="1">
    <location>
        <begin position="131"/>
        <end position="174"/>
    </location>
</feature>
<evidence type="ECO:0000256" key="1">
    <source>
        <dbReference type="SAM" id="MobiDB-lite"/>
    </source>
</evidence>
<feature type="compositionally biased region" description="Basic and acidic residues" evidence="1">
    <location>
        <begin position="364"/>
        <end position="373"/>
    </location>
</feature>
<feature type="region of interest" description="Disordered" evidence="1">
    <location>
        <begin position="980"/>
        <end position="1344"/>
    </location>
</feature>
<feature type="compositionally biased region" description="Low complexity" evidence="1">
    <location>
        <begin position="1367"/>
        <end position="1385"/>
    </location>
</feature>
<feature type="compositionally biased region" description="Basic and acidic residues" evidence="1">
    <location>
        <begin position="884"/>
        <end position="897"/>
    </location>
</feature>
<feature type="compositionally biased region" description="Acidic residues" evidence="1">
    <location>
        <begin position="551"/>
        <end position="562"/>
    </location>
</feature>
<feature type="compositionally biased region" description="Basic and acidic residues" evidence="1">
    <location>
        <begin position="217"/>
        <end position="288"/>
    </location>
</feature>
<feature type="compositionally biased region" description="Low complexity" evidence="1">
    <location>
        <begin position="28"/>
        <end position="38"/>
    </location>
</feature>
<feature type="compositionally biased region" description="Low complexity" evidence="1">
    <location>
        <begin position="1739"/>
        <end position="1750"/>
    </location>
</feature>
<dbReference type="InterPro" id="IPR013083">
    <property type="entry name" value="Znf_RING/FYVE/PHD"/>
</dbReference>
<feature type="compositionally biased region" description="Gly residues" evidence="1">
    <location>
        <begin position="1099"/>
        <end position="1111"/>
    </location>
</feature>
<feature type="compositionally biased region" description="Gly residues" evidence="1">
    <location>
        <begin position="490"/>
        <end position="519"/>
    </location>
</feature>
<organism evidence="3">
    <name type="scientific">Chromera velia CCMP2878</name>
    <dbReference type="NCBI Taxonomy" id="1169474"/>
    <lineage>
        <taxon>Eukaryota</taxon>
        <taxon>Sar</taxon>
        <taxon>Alveolata</taxon>
        <taxon>Colpodellida</taxon>
        <taxon>Chromeraceae</taxon>
        <taxon>Chromera</taxon>
    </lineage>
</organism>
<dbReference type="InterPro" id="IPR001841">
    <property type="entry name" value="Znf_RING"/>
</dbReference>
<feature type="compositionally biased region" description="Basic and acidic residues" evidence="1">
    <location>
        <begin position="700"/>
        <end position="720"/>
    </location>
</feature>
<reference evidence="3" key="1">
    <citation type="submission" date="2014-11" db="EMBL/GenBank/DDBJ databases">
        <authorList>
            <person name="Otto D Thomas"/>
            <person name="Naeem Raeece"/>
        </authorList>
    </citation>
    <scope>NUCLEOTIDE SEQUENCE</scope>
</reference>
<feature type="compositionally biased region" description="Basic and acidic residues" evidence="1">
    <location>
        <begin position="1685"/>
        <end position="1697"/>
    </location>
</feature>
<feature type="compositionally biased region" description="Basic and acidic residues" evidence="1">
    <location>
        <begin position="188"/>
        <end position="204"/>
    </location>
</feature>
<name>A0A0G4H340_9ALVE</name>
<dbReference type="VEuPathDB" id="CryptoDB:Cvel_5627"/>
<feature type="compositionally biased region" description="Basic and acidic residues" evidence="1">
    <location>
        <begin position="1192"/>
        <end position="1202"/>
    </location>
</feature>
<feature type="compositionally biased region" description="Low complexity" evidence="1">
    <location>
        <begin position="2056"/>
        <end position="2069"/>
    </location>
</feature>
<proteinExistence type="predicted"/>
<feature type="compositionally biased region" description="Gly residues" evidence="1">
    <location>
        <begin position="2040"/>
        <end position="2055"/>
    </location>
</feature>
<feature type="region of interest" description="Disordered" evidence="1">
    <location>
        <begin position="1"/>
        <end position="805"/>
    </location>
</feature>
<feature type="compositionally biased region" description="Polar residues" evidence="1">
    <location>
        <begin position="673"/>
        <end position="684"/>
    </location>
</feature>
<feature type="region of interest" description="Disordered" evidence="1">
    <location>
        <begin position="1357"/>
        <end position="1428"/>
    </location>
</feature>
<feature type="compositionally biased region" description="Gly residues" evidence="1">
    <location>
        <begin position="290"/>
        <end position="299"/>
    </location>
</feature>
<feature type="compositionally biased region" description="Gly residues" evidence="1">
    <location>
        <begin position="441"/>
        <end position="452"/>
    </location>
</feature>
<feature type="region of interest" description="Disordered" evidence="1">
    <location>
        <begin position="1666"/>
        <end position="1770"/>
    </location>
</feature>
<feature type="compositionally biased region" description="Basic and acidic residues" evidence="1">
    <location>
        <begin position="857"/>
        <end position="868"/>
    </location>
</feature>
<feature type="compositionally biased region" description="Basic and acidic residues" evidence="1">
    <location>
        <begin position="563"/>
        <end position="653"/>
    </location>
</feature>
<feature type="compositionally biased region" description="Low complexity" evidence="1">
    <location>
        <begin position="1486"/>
        <end position="1495"/>
    </location>
</feature>
<evidence type="ECO:0000259" key="2">
    <source>
        <dbReference type="SMART" id="SM00184"/>
    </source>
</evidence>
<feature type="compositionally biased region" description="Basic and acidic residues" evidence="1">
    <location>
        <begin position="300"/>
        <end position="322"/>
    </location>
</feature>
<feature type="compositionally biased region" description="Gly residues" evidence="1">
    <location>
        <begin position="1550"/>
        <end position="1559"/>
    </location>
</feature>
<feature type="region of interest" description="Disordered" evidence="1">
    <location>
        <begin position="1530"/>
        <end position="1575"/>
    </location>
</feature>
<feature type="compositionally biased region" description="Gly residues" evidence="1">
    <location>
        <begin position="1475"/>
        <end position="1484"/>
    </location>
</feature>
<feature type="compositionally biased region" description="Polar residues" evidence="1">
    <location>
        <begin position="1702"/>
        <end position="1716"/>
    </location>
</feature>
<feature type="domain" description="RING-type" evidence="2">
    <location>
        <begin position="2462"/>
        <end position="2498"/>
    </location>
</feature>
<feature type="compositionally biased region" description="Pro residues" evidence="1">
    <location>
        <begin position="340"/>
        <end position="359"/>
    </location>
</feature>
<feature type="compositionally biased region" description="Gly residues" evidence="1">
    <location>
        <begin position="1127"/>
        <end position="1136"/>
    </location>
</feature>
<feature type="compositionally biased region" description="Gly residues" evidence="1">
    <location>
        <begin position="1671"/>
        <end position="1684"/>
    </location>
</feature>
<dbReference type="SMART" id="SM00184">
    <property type="entry name" value="RING"/>
    <property type="match status" value="1"/>
</dbReference>
<dbReference type="Pfam" id="PF13920">
    <property type="entry name" value="zf-C3HC4_3"/>
    <property type="match status" value="1"/>
</dbReference>
<feature type="compositionally biased region" description="Polar residues" evidence="1">
    <location>
        <begin position="1053"/>
        <end position="1069"/>
    </location>
</feature>
<feature type="compositionally biased region" description="Low complexity" evidence="1">
    <location>
        <begin position="424"/>
        <end position="433"/>
    </location>
</feature>
<feature type="compositionally biased region" description="Basic and acidic residues" evidence="1">
    <location>
        <begin position="1284"/>
        <end position="1299"/>
    </location>
</feature>
<protein>
    <recommendedName>
        <fullName evidence="2">RING-type domain-containing protein</fullName>
    </recommendedName>
</protein>
<feature type="compositionally biased region" description="Basic and acidic residues" evidence="1">
    <location>
        <begin position="1812"/>
        <end position="1822"/>
    </location>
</feature>
<feature type="compositionally biased region" description="Pro residues" evidence="1">
    <location>
        <begin position="388"/>
        <end position="398"/>
    </location>
</feature>
<feature type="compositionally biased region" description="Basic and acidic residues" evidence="1">
    <location>
        <begin position="774"/>
        <end position="790"/>
    </location>
</feature>
<dbReference type="EMBL" id="CDMZ01001831">
    <property type="protein sequence ID" value="CEM38119.1"/>
    <property type="molecule type" value="Genomic_DNA"/>
</dbReference>
<feature type="region of interest" description="Disordered" evidence="1">
    <location>
        <begin position="2129"/>
        <end position="2151"/>
    </location>
</feature>
<sequence length="2520" mass="268192">MRGIAEHAMKRGRGRGAPSSPAAEGLVLSRGRSSRTSAAGGGLGGSGGEFDLKESSRKQQNAEKVSSRDRDRDREDPRGRGQEEEDKGGRGETGEKGGGGRAPAHVSSLSSTRVPSTPPTGRTSGASSSYRQRERERERDGGRDRERDMLPERERDRERDMLPERDTREAREVPRYAAYSRYSSRGGDSSRDLREDRERERETGRYSYRSQNPTLSDSRDDSASRGAGDRDRGDRDLRNRDRGEQDLRDRGRSERDLQGVGRPSKETEKDSAGKEGEAEKRQMDRENEGPGVGGGGSGGGDKEKEKGDGETSKEKEKEKEADFSGVKILSAPEKRDRPLYQPPPFRQPPEPPAPPPGPGPYYSRDPRERHPPMDLHGGPNGGYHYGPPGAPHGPPPRGPWGGRPPYEGPRGGYHLGHPIRDGPRGLAPLGPRGSSERDRWGGPGPGGGGISGPGRRFGDRPSSFSSRHPSDRHIYRSPPPYRSRFSSYRGGYGGGSGYRSGGWGPYGSGPYGRRGGYEGGEARSEGGGRGGGKGEEDEGSLDDNMSLPAVDDGDCWGDDDELRDEKENFFERERDTGSFDTRKLMKVNRKEEEDRDGERERDREDGRKLGDRDMKKDGKKEGGAEEKEKRGREREGEKEAPRMKSDGVRRGRGGDSLPSPPNEYEKNNNNKSFDMTHNFVGSSSDRVKRGGGGGAEEESGNPREMLHEEERLSADGDAMRQHPRPSSWREREMQQQMSAVWGGEWPAEGERGGLPPPRFDSFGGGGGGGSRLRGRSEERQPDRRLFDRPMRATSRGPSADGREERWLMEVGQGGDIRETASDAEAEVPMHHRRARRAFGDACDEWASEGGEGARAGPKGEEDGGKEATGEGDGFSKPLVLKPPNKRELGTPEDWERERDRRMMMMGRGGIPLPPYPPGRGGVPLGGMRGRGGFGPPGFYPGPPWEGPGVGRGDPRMMRGGGAGGPPPRFFGFGPRDFRGFDYPPGPGDQSPLGNPFGGGGVIGRGRDDFDIGYRERETRERERTREYEAMKERDLREREMRERALRGGPFGPLSSTEGFSRLPASSQNRPPRLPEMDMADLPPPYSRRDQQESSANFGAPGGTSENGGNGGLDFKSQMNQQLRDLLGCGGDRGGGGDMERERGGSGGAGAGAGSSPTNLIPPRGPLLPDASGTHRSLPSAADGPPPGFGSREGSERGDRPVEEGGEEGEGAAITQALASMGISVRPSSGHLGVSGSASADLEREREIPSHALPPPLLSSQPPHQHQDDLQGGGIPFHPPGFNHQHGDQHLHVEERERENGGTTSAFPAVLPQPGPSLETPGAEGGRDELLNHGISLPLLPPPGGAASLPVNPFAALIQPGQHSAENLQQQQLQPQDEFHDGQGPLLQPPPILPYPQGGTAAGAGDLQGLPGRKGVAEGHHDSGSASADDLTAAHPQYFLDDHTAAGAVSHRGGPSQTQEEQQRGSFERDAEGGEEGPGIPGVDGSGMPMPGHPMMGPHGYPQMPIPGWWAGLAGAAMGMSLGLQGPGAWMAAQQQGGGAGSDGSRNGQQQPGGPGGPGGRFPPGPPGWGHMGDPAAGAAWMTMLQRMTAARAQQQQGQGEGGGSSSQRGDDTSFPMPPEWSNMRGWREAMMAWQTAMMQQGGGNVPREWARRFFLSGGRGGMDFPGAAAAGLGGGMGGMHPGGGEGERKRDEQREGGDQTDTEASPVQQPLSQGTGSPHPGYTESEHPSPPPLIGRGWTATGVASGSASADPLIPSCVSPPGGPLLPGGQGMEGLPDGGALGIGGVTSHGGGMRGLFADLETARAVSVPPESGREQAGRRGSAEGGLLGIGGAEGARREGARREHTLPAPSDLHSTLFAFPPSSHCPSPSAKAKNKTNKKEREASSGKEGAGGHGGGRVEGELETVHGERETRQRLKSEEDEDDLPVLPFLGGSSKDKTGMLPVGIDEDEEDANVPLGGLWGGPAGSFWRTTAGVGDDGETLRGPFSVQSGDLRDDDRSELGEEDADSFAHLNTAISLFDSGPTGETPIPLRGGTSVLENGGGPSLSSLVGGGGALPSPSGPAGAGRSVSLLGVSSTATAGGEKKGGRQLPGSLDEVVLPEPLSLQPETDLAKEAAAARSLRGGEAVNEENLNGHMNGNGAGGSGQVNILDRPPASASVAVADASGKPLMIMHSSPQQSPAEMPTRQVSPVKKKEGYFGPSRSPLIARVPASALKMQPPPPPPTAEMLGLSQMLGLDDIPSEREREKLYTQERDLKGLKRRADAGGFSVGGSRLVMQQQQKENERSGLGGYLLSGPSAGTSDGVCVGSSLAALERQDSMYALEKYERERERREKMLYLSPGGRGGSDYYRGALGCIDRERDWERGDRERDLEADPESAMLLDSALKLYERLGRVRNKLFLHCAESGMQSPESLPLPAFLMEDRNWGQENAFEGRYSKKGHDRDEAEEEEKRQQQTERRRWRCVLCQEGERSVVLAPCRHLALCLNCAAIDRPSRCALCSMPVAGMMHVLLDRGEQTQKLN</sequence>
<feature type="compositionally biased region" description="Gly residues" evidence="1">
    <location>
        <begin position="762"/>
        <end position="771"/>
    </location>
</feature>
<feature type="compositionally biased region" description="Gly residues" evidence="1">
    <location>
        <begin position="1823"/>
        <end position="1834"/>
    </location>
</feature>
<accession>A0A0G4H340</accession>
<feature type="compositionally biased region" description="Basic and acidic residues" evidence="1">
    <location>
        <begin position="50"/>
        <end position="95"/>
    </location>
</feature>
<feature type="compositionally biased region" description="Basic and acidic residues" evidence="1">
    <location>
        <begin position="1992"/>
        <end position="2001"/>
    </location>
</feature>
<evidence type="ECO:0000313" key="3">
    <source>
        <dbReference type="EMBL" id="CEM38119.1"/>
    </source>
</evidence>
<feature type="compositionally biased region" description="Basic and acidic residues" evidence="1">
    <location>
        <begin position="1460"/>
        <end position="1471"/>
    </location>
</feature>
<gene>
    <name evidence="3" type="ORF">Cvel_5627</name>
</gene>
<feature type="region of interest" description="Disordered" evidence="1">
    <location>
        <begin position="1807"/>
        <end position="1940"/>
    </location>
</feature>
<dbReference type="Gene3D" id="3.30.40.10">
    <property type="entry name" value="Zinc/RING finger domain, C3HC4 (zinc finger)"/>
    <property type="match status" value="1"/>
</dbReference>
<feature type="region of interest" description="Disordered" evidence="1">
    <location>
        <begin position="1587"/>
        <end position="1622"/>
    </location>
</feature>
<feature type="compositionally biased region" description="Basic and acidic residues" evidence="1">
    <location>
        <begin position="1897"/>
        <end position="1918"/>
    </location>
</feature>
<feature type="region of interest" description="Disordered" evidence="1">
    <location>
        <begin position="845"/>
        <end position="897"/>
    </location>
</feature>
<feature type="compositionally biased region" description="Basic and acidic residues" evidence="1">
    <location>
        <begin position="1004"/>
        <end position="1045"/>
    </location>
</feature>
<feature type="region of interest" description="Disordered" evidence="1">
    <location>
        <begin position="1975"/>
        <end position="2003"/>
    </location>
</feature>
<feature type="compositionally biased region" description="Gly residues" evidence="1">
    <location>
        <begin position="39"/>
        <end position="48"/>
    </location>
</feature>
<feature type="region of interest" description="Disordered" evidence="1">
    <location>
        <begin position="2019"/>
        <end position="2069"/>
    </location>
</feature>
<feature type="compositionally biased region" description="Polar residues" evidence="1">
    <location>
        <begin position="107"/>
        <end position="130"/>
    </location>
</feature>
<feature type="compositionally biased region" description="Basic and acidic residues" evidence="1">
    <location>
        <begin position="1835"/>
        <end position="1846"/>
    </location>
</feature>
<feature type="region of interest" description="Disordered" evidence="1">
    <location>
        <begin position="1446"/>
        <end position="1495"/>
    </location>
</feature>